<sequence>MEADLVSGILKILGDKLVPLVLKELSFIEGVTKDLQELQALVEDSKSCLQEVGYNRIRSGSAHNWLKQLKDIAYDVEDLVYEFYLKAEKHDTDVDGEKNNLGKYLHRKPKKVLLQCSTAHKIKNIKTRFPAVVKQINDFNVIAKGLLAVPAQNINKTIGEPSLLLKVGEAKVYGRDDVKCNIICKLINNNRREGIHIVSIVGLGGCGKTNLARYILVKEHFDVTFWVHVTQEFNMEKLIGKLYEAVADEK</sequence>
<gene>
    <name evidence="8" type="ORF">SORBI_3009G093301</name>
</gene>
<feature type="domain" description="NB-ARC" evidence="6">
    <location>
        <begin position="181"/>
        <end position="247"/>
    </location>
</feature>
<keyword evidence="3" id="KW-0677">Repeat</keyword>
<keyword evidence="4" id="KW-0547">Nucleotide-binding</keyword>
<dbReference type="Gramene" id="OQU77719">
    <property type="protein sequence ID" value="OQU77719"/>
    <property type="gene ID" value="SORBI_3009G093301"/>
</dbReference>
<evidence type="ECO:0000256" key="2">
    <source>
        <dbReference type="ARBA" id="ARBA00022614"/>
    </source>
</evidence>
<proteinExistence type="inferred from homology"/>
<feature type="domain" description="Disease resistance N-terminal" evidence="7">
    <location>
        <begin position="10"/>
        <end position="99"/>
    </location>
</feature>
<dbReference type="EMBL" id="CM000768">
    <property type="protein sequence ID" value="OQU77719.1"/>
    <property type="molecule type" value="Genomic_DNA"/>
</dbReference>
<evidence type="ECO:0000259" key="6">
    <source>
        <dbReference type="Pfam" id="PF00931"/>
    </source>
</evidence>
<reference evidence="8 9" key="1">
    <citation type="journal article" date="2009" name="Nature">
        <title>The Sorghum bicolor genome and the diversification of grasses.</title>
        <authorList>
            <person name="Paterson A.H."/>
            <person name="Bowers J.E."/>
            <person name="Bruggmann R."/>
            <person name="Dubchak I."/>
            <person name="Grimwood J."/>
            <person name="Gundlach H."/>
            <person name="Haberer G."/>
            <person name="Hellsten U."/>
            <person name="Mitros T."/>
            <person name="Poliakov A."/>
            <person name="Schmutz J."/>
            <person name="Spannagl M."/>
            <person name="Tang H."/>
            <person name="Wang X."/>
            <person name="Wicker T."/>
            <person name="Bharti A.K."/>
            <person name="Chapman J."/>
            <person name="Feltus F.A."/>
            <person name="Gowik U."/>
            <person name="Grigoriev I.V."/>
            <person name="Lyons E."/>
            <person name="Maher C.A."/>
            <person name="Martis M."/>
            <person name="Narechania A."/>
            <person name="Otillar R.P."/>
            <person name="Penning B.W."/>
            <person name="Salamov A.A."/>
            <person name="Wang Y."/>
            <person name="Zhang L."/>
            <person name="Carpita N.C."/>
            <person name="Freeling M."/>
            <person name="Gingle A.R."/>
            <person name="Hash C.T."/>
            <person name="Keller B."/>
            <person name="Klein P."/>
            <person name="Kresovich S."/>
            <person name="McCann M.C."/>
            <person name="Ming R."/>
            <person name="Peterson D.G."/>
            <person name="Mehboob-ur-Rahman"/>
            <person name="Ware D."/>
            <person name="Westhoff P."/>
            <person name="Mayer K.F."/>
            <person name="Messing J."/>
            <person name="Rokhsar D.S."/>
        </authorList>
    </citation>
    <scope>NUCLEOTIDE SEQUENCE [LARGE SCALE GENOMIC DNA]</scope>
    <source>
        <strain evidence="9">cv. BTx623</strain>
    </source>
</reference>
<evidence type="ECO:0000256" key="3">
    <source>
        <dbReference type="ARBA" id="ARBA00022737"/>
    </source>
</evidence>
<keyword evidence="5" id="KW-0611">Plant defense</keyword>
<dbReference type="Pfam" id="PF18052">
    <property type="entry name" value="Rx_N"/>
    <property type="match status" value="1"/>
</dbReference>
<organism evidence="8 9">
    <name type="scientific">Sorghum bicolor</name>
    <name type="common">Sorghum</name>
    <name type="synonym">Sorghum vulgare</name>
    <dbReference type="NCBI Taxonomy" id="4558"/>
    <lineage>
        <taxon>Eukaryota</taxon>
        <taxon>Viridiplantae</taxon>
        <taxon>Streptophyta</taxon>
        <taxon>Embryophyta</taxon>
        <taxon>Tracheophyta</taxon>
        <taxon>Spermatophyta</taxon>
        <taxon>Magnoliopsida</taxon>
        <taxon>Liliopsida</taxon>
        <taxon>Poales</taxon>
        <taxon>Poaceae</taxon>
        <taxon>PACMAD clade</taxon>
        <taxon>Panicoideae</taxon>
        <taxon>Andropogonodae</taxon>
        <taxon>Andropogoneae</taxon>
        <taxon>Sorghinae</taxon>
        <taxon>Sorghum</taxon>
    </lineage>
</organism>
<accession>A0A1Z5R2G0</accession>
<evidence type="ECO:0000313" key="9">
    <source>
        <dbReference type="Proteomes" id="UP000000768"/>
    </source>
</evidence>
<dbReference type="GO" id="GO:0043531">
    <property type="term" value="F:ADP binding"/>
    <property type="evidence" value="ECO:0007669"/>
    <property type="project" value="InterPro"/>
</dbReference>
<dbReference type="Proteomes" id="UP000000768">
    <property type="component" value="Chromosome 9"/>
</dbReference>
<evidence type="ECO:0000256" key="1">
    <source>
        <dbReference type="ARBA" id="ARBA00008894"/>
    </source>
</evidence>
<evidence type="ECO:0000256" key="5">
    <source>
        <dbReference type="ARBA" id="ARBA00022821"/>
    </source>
</evidence>
<dbReference type="OMA" id="CNIICKL"/>
<dbReference type="STRING" id="4558.A0A1Z5R2G0"/>
<dbReference type="Pfam" id="PF00931">
    <property type="entry name" value="NB-ARC"/>
    <property type="match status" value="1"/>
</dbReference>
<dbReference type="InterPro" id="IPR041118">
    <property type="entry name" value="Rx_N"/>
</dbReference>
<dbReference type="InParanoid" id="A0A1Z5R2G0"/>
<dbReference type="PANTHER" id="PTHR19338">
    <property type="entry name" value="TRANSLOCASE OF INNER MITOCHONDRIAL MEMBRANE 13 HOMOLOG"/>
    <property type="match status" value="1"/>
</dbReference>
<reference evidence="9" key="2">
    <citation type="journal article" date="2018" name="Plant J.">
        <title>The Sorghum bicolor reference genome: improved assembly, gene annotations, a transcriptome atlas, and signatures of genome organization.</title>
        <authorList>
            <person name="McCormick R.F."/>
            <person name="Truong S.K."/>
            <person name="Sreedasyam A."/>
            <person name="Jenkins J."/>
            <person name="Shu S."/>
            <person name="Sims D."/>
            <person name="Kennedy M."/>
            <person name="Amirebrahimi M."/>
            <person name="Weers B.D."/>
            <person name="McKinley B."/>
            <person name="Mattison A."/>
            <person name="Morishige D.T."/>
            <person name="Grimwood J."/>
            <person name="Schmutz J."/>
            <person name="Mullet J.E."/>
        </authorList>
    </citation>
    <scope>NUCLEOTIDE SEQUENCE [LARGE SCALE GENOMIC DNA]</scope>
    <source>
        <strain evidence="9">cv. BTx623</strain>
    </source>
</reference>
<dbReference type="SUPFAM" id="SSF52540">
    <property type="entry name" value="P-loop containing nucleoside triphosphate hydrolases"/>
    <property type="match status" value="1"/>
</dbReference>
<evidence type="ECO:0000256" key="4">
    <source>
        <dbReference type="ARBA" id="ARBA00022741"/>
    </source>
</evidence>
<dbReference type="AlphaFoldDB" id="A0A1Z5R2G0"/>
<comment type="similarity">
    <text evidence="1">Belongs to the disease resistance NB-LRR family.</text>
</comment>
<dbReference type="InterPro" id="IPR002182">
    <property type="entry name" value="NB-ARC"/>
</dbReference>
<dbReference type="GO" id="GO:0006952">
    <property type="term" value="P:defense response"/>
    <property type="evidence" value="ECO:0007669"/>
    <property type="project" value="UniProtKB-KW"/>
</dbReference>
<evidence type="ECO:0000313" key="8">
    <source>
        <dbReference type="EMBL" id="OQU77719.1"/>
    </source>
</evidence>
<protein>
    <recommendedName>
        <fullName evidence="10">Rx N-terminal domain-containing protein</fullName>
    </recommendedName>
</protein>
<dbReference type="InterPro" id="IPR027417">
    <property type="entry name" value="P-loop_NTPase"/>
</dbReference>
<keyword evidence="2" id="KW-0433">Leucine-rich repeat</keyword>
<dbReference type="PANTHER" id="PTHR19338:SF73">
    <property type="entry name" value="DISEASE RESISTANCE PROTEIN RGA2-LIKE"/>
    <property type="match status" value="1"/>
</dbReference>
<evidence type="ECO:0008006" key="10">
    <source>
        <dbReference type="Google" id="ProtNLM"/>
    </source>
</evidence>
<evidence type="ECO:0000259" key="7">
    <source>
        <dbReference type="Pfam" id="PF18052"/>
    </source>
</evidence>
<name>A0A1Z5R2G0_SORBI</name>
<dbReference type="Gene3D" id="3.40.50.300">
    <property type="entry name" value="P-loop containing nucleotide triphosphate hydrolases"/>
    <property type="match status" value="1"/>
</dbReference>
<keyword evidence="9" id="KW-1185">Reference proteome</keyword>
<dbReference type="Gene3D" id="1.20.5.4130">
    <property type="match status" value="1"/>
</dbReference>